<proteinExistence type="predicted"/>
<accession>A0A9Q3CL97</accession>
<gene>
    <name evidence="2" type="ORF">O181_024650</name>
</gene>
<evidence type="ECO:0000256" key="1">
    <source>
        <dbReference type="SAM" id="MobiDB-lite"/>
    </source>
</evidence>
<feature type="compositionally biased region" description="Basic and acidic residues" evidence="1">
    <location>
        <begin position="28"/>
        <end position="39"/>
    </location>
</feature>
<dbReference type="AlphaFoldDB" id="A0A9Q3CL97"/>
<name>A0A9Q3CL97_9BASI</name>
<protein>
    <submittedName>
        <fullName evidence="2">Uncharacterized protein</fullName>
    </submittedName>
</protein>
<sequence>MESIFLQRQGQKAKELVKEPKAFIHRPEEGVVNDPRFEEGSPSGIKKLQKYPKTIPKDLRRRDFSGTIKARAKAKPIGTEPTHKGTISPNWSLQLWKVYSIWPYPFWNSLPRSRNG</sequence>
<evidence type="ECO:0000313" key="2">
    <source>
        <dbReference type="EMBL" id="MBW0484935.1"/>
    </source>
</evidence>
<dbReference type="EMBL" id="AVOT02007919">
    <property type="protein sequence ID" value="MBW0484935.1"/>
    <property type="molecule type" value="Genomic_DNA"/>
</dbReference>
<reference evidence="2" key="1">
    <citation type="submission" date="2021-03" db="EMBL/GenBank/DDBJ databases">
        <title>Draft genome sequence of rust myrtle Austropuccinia psidii MF-1, a brazilian biotype.</title>
        <authorList>
            <person name="Quecine M.C."/>
            <person name="Pachon D.M.R."/>
            <person name="Bonatelli M.L."/>
            <person name="Correr F.H."/>
            <person name="Franceschini L.M."/>
            <person name="Leite T.F."/>
            <person name="Margarido G.R.A."/>
            <person name="Almeida C.A."/>
            <person name="Ferrarezi J.A."/>
            <person name="Labate C.A."/>
        </authorList>
    </citation>
    <scope>NUCLEOTIDE SEQUENCE</scope>
    <source>
        <strain evidence="2">MF-1</strain>
    </source>
</reference>
<dbReference type="Proteomes" id="UP000765509">
    <property type="component" value="Unassembled WGS sequence"/>
</dbReference>
<feature type="region of interest" description="Disordered" evidence="1">
    <location>
        <begin position="62"/>
        <end position="87"/>
    </location>
</feature>
<feature type="region of interest" description="Disordered" evidence="1">
    <location>
        <begin position="28"/>
        <end position="48"/>
    </location>
</feature>
<comment type="caution">
    <text evidence="2">The sequence shown here is derived from an EMBL/GenBank/DDBJ whole genome shotgun (WGS) entry which is preliminary data.</text>
</comment>
<organism evidence="2 3">
    <name type="scientific">Austropuccinia psidii MF-1</name>
    <dbReference type="NCBI Taxonomy" id="1389203"/>
    <lineage>
        <taxon>Eukaryota</taxon>
        <taxon>Fungi</taxon>
        <taxon>Dikarya</taxon>
        <taxon>Basidiomycota</taxon>
        <taxon>Pucciniomycotina</taxon>
        <taxon>Pucciniomycetes</taxon>
        <taxon>Pucciniales</taxon>
        <taxon>Sphaerophragmiaceae</taxon>
        <taxon>Austropuccinia</taxon>
    </lineage>
</organism>
<evidence type="ECO:0000313" key="3">
    <source>
        <dbReference type="Proteomes" id="UP000765509"/>
    </source>
</evidence>
<keyword evidence="3" id="KW-1185">Reference proteome</keyword>